<dbReference type="SMART" id="SM00175">
    <property type="entry name" value="RAB"/>
    <property type="match status" value="2"/>
</dbReference>
<dbReference type="SMART" id="SM00173">
    <property type="entry name" value="RAS"/>
    <property type="match status" value="2"/>
</dbReference>
<dbReference type="Proteomes" id="UP000663833">
    <property type="component" value="Unassembled WGS sequence"/>
</dbReference>
<dbReference type="Gene3D" id="3.40.50.300">
    <property type="entry name" value="P-loop containing nucleotide triphosphate hydrolases"/>
    <property type="match status" value="2"/>
</dbReference>
<keyword evidence="2" id="KW-0547">Nucleotide-binding</keyword>
<dbReference type="PROSITE" id="PS51420">
    <property type="entry name" value="RHO"/>
    <property type="match status" value="2"/>
</dbReference>
<dbReference type="EMBL" id="CAJNYD010001793">
    <property type="protein sequence ID" value="CAF3364979.1"/>
    <property type="molecule type" value="Genomic_DNA"/>
</dbReference>
<dbReference type="PROSITE" id="PS51421">
    <property type="entry name" value="RAS"/>
    <property type="match status" value="1"/>
</dbReference>
<protein>
    <submittedName>
        <fullName evidence="5">Uncharacterized protein</fullName>
    </submittedName>
</protein>
<gene>
    <name evidence="5" type="ORF">LUA448_LOCUS14305</name>
</gene>
<dbReference type="FunFam" id="3.40.50.300:FF:001447">
    <property type="entry name" value="Ras-related protein Rab-1B"/>
    <property type="match status" value="1"/>
</dbReference>
<reference evidence="5" key="1">
    <citation type="submission" date="2021-02" db="EMBL/GenBank/DDBJ databases">
        <authorList>
            <person name="Nowell W R."/>
        </authorList>
    </citation>
    <scope>NUCLEOTIDE SEQUENCE</scope>
</reference>
<evidence type="ECO:0000256" key="2">
    <source>
        <dbReference type="ARBA" id="ARBA00022741"/>
    </source>
</evidence>
<dbReference type="PRINTS" id="PR00449">
    <property type="entry name" value="RASTRNSFRMNG"/>
</dbReference>
<evidence type="ECO:0000313" key="6">
    <source>
        <dbReference type="Proteomes" id="UP000663833"/>
    </source>
</evidence>
<dbReference type="SUPFAM" id="SSF52540">
    <property type="entry name" value="P-loop containing nucleoside triphosphate hydrolases"/>
    <property type="match status" value="2"/>
</dbReference>
<dbReference type="InterPro" id="IPR005225">
    <property type="entry name" value="Small_GTP-bd"/>
</dbReference>
<dbReference type="AlphaFoldDB" id="A0A817X8E3"/>
<dbReference type="InterPro" id="IPR050227">
    <property type="entry name" value="Rab"/>
</dbReference>
<dbReference type="Pfam" id="PF00071">
    <property type="entry name" value="Ras"/>
    <property type="match status" value="2"/>
</dbReference>
<keyword evidence="4" id="KW-0472">Membrane</keyword>
<name>A0A817X8E3_9BILA</name>
<accession>A0A817X8E3</accession>
<dbReference type="GO" id="GO:0005525">
    <property type="term" value="F:GTP binding"/>
    <property type="evidence" value="ECO:0007669"/>
    <property type="project" value="UniProtKB-KW"/>
</dbReference>
<dbReference type="PROSITE" id="PS51419">
    <property type="entry name" value="RAB"/>
    <property type="match status" value="2"/>
</dbReference>
<evidence type="ECO:0000256" key="3">
    <source>
        <dbReference type="ARBA" id="ARBA00023134"/>
    </source>
</evidence>
<dbReference type="PROSITE" id="PS51417">
    <property type="entry name" value="ARF"/>
    <property type="match status" value="2"/>
</dbReference>
<keyword evidence="3" id="KW-0342">GTP-binding</keyword>
<dbReference type="CDD" id="cd00154">
    <property type="entry name" value="Rab"/>
    <property type="match status" value="1"/>
</dbReference>
<evidence type="ECO:0000313" key="5">
    <source>
        <dbReference type="EMBL" id="CAF3364979.1"/>
    </source>
</evidence>
<organism evidence="5 6">
    <name type="scientific">Rotaria socialis</name>
    <dbReference type="NCBI Taxonomy" id="392032"/>
    <lineage>
        <taxon>Eukaryota</taxon>
        <taxon>Metazoa</taxon>
        <taxon>Spiralia</taxon>
        <taxon>Gnathifera</taxon>
        <taxon>Rotifera</taxon>
        <taxon>Eurotatoria</taxon>
        <taxon>Bdelloidea</taxon>
        <taxon>Philodinida</taxon>
        <taxon>Philodinidae</taxon>
        <taxon>Rotaria</taxon>
    </lineage>
</organism>
<evidence type="ECO:0000256" key="4">
    <source>
        <dbReference type="ARBA" id="ARBA00023136"/>
    </source>
</evidence>
<dbReference type="InterPro" id="IPR027417">
    <property type="entry name" value="P-loop_NTPase"/>
</dbReference>
<dbReference type="FunFam" id="3.40.50.300:FF:000586">
    <property type="entry name" value="Rab family GTPase"/>
    <property type="match status" value="1"/>
</dbReference>
<dbReference type="GO" id="GO:0003924">
    <property type="term" value="F:GTPase activity"/>
    <property type="evidence" value="ECO:0007669"/>
    <property type="project" value="InterPro"/>
</dbReference>
<dbReference type="GO" id="GO:0012505">
    <property type="term" value="C:endomembrane system"/>
    <property type="evidence" value="ECO:0007669"/>
    <property type="project" value="UniProtKB-SubCell"/>
</dbReference>
<evidence type="ECO:0000256" key="1">
    <source>
        <dbReference type="ARBA" id="ARBA00004308"/>
    </source>
</evidence>
<dbReference type="PANTHER" id="PTHR47977">
    <property type="entry name" value="RAS-RELATED PROTEIN RAB"/>
    <property type="match status" value="1"/>
</dbReference>
<dbReference type="NCBIfam" id="TIGR00231">
    <property type="entry name" value="small_GTP"/>
    <property type="match status" value="2"/>
</dbReference>
<comment type="subcellular location">
    <subcellularLocation>
        <location evidence="1">Endomembrane system</location>
    </subcellularLocation>
</comment>
<comment type="caution">
    <text evidence="5">The sequence shown here is derived from an EMBL/GenBank/DDBJ whole genome shotgun (WGS) entry which is preliminary data.</text>
</comment>
<sequence>MATKSISRCKILLIGDSGVGKTSLLNQFSDHTFSETFIPTIGIDFRSQMITHAEKEIKLQIWDTAGQERYRSLTGSYFKDAHAVMIVFDVTKQESFDNIKMWLEEINTNATTDVNIVLVGNKCDLASERVVDYAKAKELADSLHISYMEASAKDSSNVEQIFQMLTTEILSNNESPTVQTTNAEEKSATKPVENTATIDSDYDLLLKLLLIGDSGVGKSSLLKRFSDNIFTESFLPTIGVDFKIRTLNHNGKNIKLQIWDTAGQERFRTITASYYRGAQGIILVFDLTDLESFDNIKKWLTEIERNGHEDVKKLLVGNKCDLTAEKVVDYGKAKKFADSLHIPYIETSAKDSNNVEQTFKDMIDPIMAILGSTTVDISVENESTTDVSWTTTETTTTDGFTSKEMTTTSGFTINEITSTNSFTTEEVATDEITTPDEFTTTEAITNFPTTDSTSIDSMTTTALCPLDHVPTPSGTCVNTEMDFNNCGFVGFVCSSNYTMCLGGLCNIEPAVQLLGAPAVTSWLIDNTDDQFVSLNMPFKITLYNYSTPMVNLTSNGIICLGVCSAKYTNEHLPSSDFNSPTAFGFWDDLKIYQSYNHAVYYAERGVAPYRRMIFEFYEGHYSENSRYYRFQIIFYENVPNIVRYVYFHISDGGASATIGVQKSAMGPYTTYSMNTPNAVKNGTSLIFDTIGGTFSG</sequence>
<dbReference type="SMART" id="SM00174">
    <property type="entry name" value="RHO"/>
    <property type="match status" value="2"/>
</dbReference>
<dbReference type="SMART" id="SM00176">
    <property type="entry name" value="RAN"/>
    <property type="match status" value="2"/>
</dbReference>
<dbReference type="SMART" id="SM00177">
    <property type="entry name" value="ARF"/>
    <property type="match status" value="1"/>
</dbReference>
<proteinExistence type="predicted"/>
<dbReference type="InterPro" id="IPR001806">
    <property type="entry name" value="Small_GTPase"/>
</dbReference>